<dbReference type="RefSeq" id="WP_377196570.1">
    <property type="nucleotide sequence ID" value="NZ_JBHUHF010000001.1"/>
</dbReference>
<feature type="transmembrane region" description="Helical" evidence="1">
    <location>
        <begin position="105"/>
        <end position="123"/>
    </location>
</feature>
<feature type="transmembrane region" description="Helical" evidence="1">
    <location>
        <begin position="46"/>
        <end position="65"/>
    </location>
</feature>
<evidence type="ECO:0000256" key="1">
    <source>
        <dbReference type="SAM" id="Phobius"/>
    </source>
</evidence>
<dbReference type="Proteomes" id="UP001597338">
    <property type="component" value="Unassembled WGS sequence"/>
</dbReference>
<keyword evidence="1" id="KW-1133">Transmembrane helix</keyword>
<evidence type="ECO:0000313" key="3">
    <source>
        <dbReference type="Proteomes" id="UP001597338"/>
    </source>
</evidence>
<dbReference type="EMBL" id="JBHUHF010000001">
    <property type="protein sequence ID" value="MFD2024633.1"/>
    <property type="molecule type" value="Genomic_DNA"/>
</dbReference>
<feature type="transmembrane region" description="Helical" evidence="1">
    <location>
        <begin position="77"/>
        <end position="99"/>
    </location>
</feature>
<proteinExistence type="predicted"/>
<sequence>MTTIEKKVVVRSIGVWGTAARLLVGGYLVGSVVVGSFTGDGVVQPAAWLLGLVVVPGLALAWQAWRARRRPARLVMLTGPVGHLLTLGVFLVLYTTTWYAPPIDFLSDAALLFFGSSMLLSAYRGYAGCEVLAIPNWLLRRDDQVGCVLFDSIDTLENRATR</sequence>
<evidence type="ECO:0000313" key="2">
    <source>
        <dbReference type="EMBL" id="MFD2024633.1"/>
    </source>
</evidence>
<reference evidence="3" key="1">
    <citation type="journal article" date="2019" name="Int. J. Syst. Evol. Microbiol.">
        <title>The Global Catalogue of Microorganisms (GCM) 10K type strain sequencing project: providing services to taxonomists for standard genome sequencing and annotation.</title>
        <authorList>
            <consortium name="The Broad Institute Genomics Platform"/>
            <consortium name="The Broad Institute Genome Sequencing Center for Infectious Disease"/>
            <person name="Wu L."/>
            <person name="Ma J."/>
        </authorList>
    </citation>
    <scope>NUCLEOTIDE SEQUENCE [LARGE SCALE GENOMIC DNA]</scope>
    <source>
        <strain evidence="3">CCM 7043</strain>
    </source>
</reference>
<accession>A0ABW4V3L3</accession>
<organism evidence="2 3">
    <name type="scientific">Promicromonospora aerolata</name>
    <dbReference type="NCBI Taxonomy" id="195749"/>
    <lineage>
        <taxon>Bacteria</taxon>
        <taxon>Bacillati</taxon>
        <taxon>Actinomycetota</taxon>
        <taxon>Actinomycetes</taxon>
        <taxon>Micrococcales</taxon>
        <taxon>Promicromonosporaceae</taxon>
        <taxon>Promicromonospora</taxon>
    </lineage>
</organism>
<protein>
    <submittedName>
        <fullName evidence="2">Uncharacterized protein</fullName>
    </submittedName>
</protein>
<gene>
    <name evidence="2" type="ORF">ACFSL2_03835</name>
</gene>
<keyword evidence="1" id="KW-0472">Membrane</keyword>
<name>A0ABW4V3L3_9MICO</name>
<comment type="caution">
    <text evidence="2">The sequence shown here is derived from an EMBL/GenBank/DDBJ whole genome shotgun (WGS) entry which is preliminary data.</text>
</comment>
<keyword evidence="3" id="KW-1185">Reference proteome</keyword>
<keyword evidence="1" id="KW-0812">Transmembrane</keyword>
<feature type="transmembrane region" description="Helical" evidence="1">
    <location>
        <begin position="12"/>
        <end position="34"/>
    </location>
</feature>